<organism evidence="3 4">
    <name type="scientific">Photorhabdus bodei</name>
    <dbReference type="NCBI Taxonomy" id="2029681"/>
    <lineage>
        <taxon>Bacteria</taxon>
        <taxon>Pseudomonadati</taxon>
        <taxon>Pseudomonadota</taxon>
        <taxon>Gammaproteobacteria</taxon>
        <taxon>Enterobacterales</taxon>
        <taxon>Morganellaceae</taxon>
        <taxon>Photorhabdus</taxon>
    </lineage>
</organism>
<evidence type="ECO:0000256" key="1">
    <source>
        <dbReference type="SAM" id="MobiDB-lite"/>
    </source>
</evidence>
<reference evidence="3 4" key="1">
    <citation type="submission" date="2019-12" db="EMBL/GenBank/DDBJ databases">
        <title>Engineering Photorhabdus to improve their lethality against agricultural pests.</title>
        <authorList>
            <person name="Machado R.A.R."/>
        </authorList>
    </citation>
    <scope>NUCLEOTIDE SEQUENCE [LARGE SCALE GENOMIC DNA]</scope>
    <source>
        <strain evidence="3 4">M-CN4</strain>
    </source>
</reference>
<accession>A0ABX0AHJ1</accession>
<comment type="caution">
    <text evidence="3">The sequence shown here is derived from an EMBL/GenBank/DDBJ whole genome shotgun (WGS) entry which is preliminary data.</text>
</comment>
<keyword evidence="2" id="KW-0472">Membrane</keyword>
<protein>
    <submittedName>
        <fullName evidence="3">Uncharacterized protein</fullName>
    </submittedName>
</protein>
<evidence type="ECO:0000313" key="3">
    <source>
        <dbReference type="EMBL" id="NDL02434.1"/>
    </source>
</evidence>
<sequence length="60" mass="7162">MHRDGKGENPREHSERCDREECSQQRSNLQDNGYIYLLIIIIPLHIMIYQQSLLMSLVLY</sequence>
<dbReference type="GeneID" id="88808651"/>
<keyword evidence="2" id="KW-0812">Transmembrane</keyword>
<feature type="region of interest" description="Disordered" evidence="1">
    <location>
        <begin position="1"/>
        <end position="25"/>
    </location>
</feature>
<name>A0ABX0AHJ1_9GAMM</name>
<evidence type="ECO:0000256" key="2">
    <source>
        <dbReference type="SAM" id="Phobius"/>
    </source>
</evidence>
<dbReference type="EMBL" id="WSFC01000005">
    <property type="protein sequence ID" value="NDL02434.1"/>
    <property type="molecule type" value="Genomic_DNA"/>
</dbReference>
<feature type="compositionally biased region" description="Basic and acidic residues" evidence="1">
    <location>
        <begin position="1"/>
        <end position="23"/>
    </location>
</feature>
<proteinExistence type="predicted"/>
<feature type="transmembrane region" description="Helical" evidence="2">
    <location>
        <begin position="34"/>
        <end position="59"/>
    </location>
</feature>
<keyword evidence="2" id="KW-1133">Transmembrane helix</keyword>
<dbReference type="Proteomes" id="UP000466619">
    <property type="component" value="Unassembled WGS sequence"/>
</dbReference>
<evidence type="ECO:0000313" key="4">
    <source>
        <dbReference type="Proteomes" id="UP000466619"/>
    </source>
</evidence>
<gene>
    <name evidence="3" type="ORF">GPY48_03920</name>
</gene>
<dbReference type="RefSeq" id="WP_146747416.1">
    <property type="nucleotide sequence ID" value="NZ_CAWNYH010000009.1"/>
</dbReference>
<keyword evidence="4" id="KW-1185">Reference proteome</keyword>